<comment type="caution">
    <text evidence="1">The sequence shown here is derived from an EMBL/GenBank/DDBJ whole genome shotgun (WGS) entry which is preliminary data.</text>
</comment>
<dbReference type="Proteomes" id="UP001055879">
    <property type="component" value="Linkage Group LG03"/>
</dbReference>
<reference evidence="1 2" key="2">
    <citation type="journal article" date="2022" name="Mol. Ecol. Resour.">
        <title>The genomes of chicory, endive, great burdock and yacon provide insights into Asteraceae paleo-polyploidization history and plant inulin production.</title>
        <authorList>
            <person name="Fan W."/>
            <person name="Wang S."/>
            <person name="Wang H."/>
            <person name="Wang A."/>
            <person name="Jiang F."/>
            <person name="Liu H."/>
            <person name="Zhao H."/>
            <person name="Xu D."/>
            <person name="Zhang Y."/>
        </authorList>
    </citation>
    <scope>NUCLEOTIDE SEQUENCE [LARGE SCALE GENOMIC DNA]</scope>
    <source>
        <strain evidence="2">cv. Niubang</strain>
    </source>
</reference>
<evidence type="ECO:0000313" key="2">
    <source>
        <dbReference type="Proteomes" id="UP001055879"/>
    </source>
</evidence>
<accession>A0ACB9DQ22</accession>
<organism evidence="1 2">
    <name type="scientific">Arctium lappa</name>
    <name type="common">Greater burdock</name>
    <name type="synonym">Lappa major</name>
    <dbReference type="NCBI Taxonomy" id="4217"/>
    <lineage>
        <taxon>Eukaryota</taxon>
        <taxon>Viridiplantae</taxon>
        <taxon>Streptophyta</taxon>
        <taxon>Embryophyta</taxon>
        <taxon>Tracheophyta</taxon>
        <taxon>Spermatophyta</taxon>
        <taxon>Magnoliopsida</taxon>
        <taxon>eudicotyledons</taxon>
        <taxon>Gunneridae</taxon>
        <taxon>Pentapetalae</taxon>
        <taxon>asterids</taxon>
        <taxon>campanulids</taxon>
        <taxon>Asterales</taxon>
        <taxon>Asteraceae</taxon>
        <taxon>Carduoideae</taxon>
        <taxon>Cardueae</taxon>
        <taxon>Arctiinae</taxon>
        <taxon>Arctium</taxon>
    </lineage>
</organism>
<gene>
    <name evidence="1" type="ORF">L6452_12164</name>
</gene>
<dbReference type="EMBL" id="CM042049">
    <property type="protein sequence ID" value="KAI3748809.1"/>
    <property type="molecule type" value="Genomic_DNA"/>
</dbReference>
<protein>
    <submittedName>
        <fullName evidence="1">Uncharacterized protein</fullName>
    </submittedName>
</protein>
<evidence type="ECO:0000313" key="1">
    <source>
        <dbReference type="EMBL" id="KAI3748809.1"/>
    </source>
</evidence>
<reference evidence="2" key="1">
    <citation type="journal article" date="2022" name="Mol. Ecol. Resour.">
        <title>The genomes of chicory, endive, great burdock and yacon provide insights into Asteraceae palaeo-polyploidization history and plant inulin production.</title>
        <authorList>
            <person name="Fan W."/>
            <person name="Wang S."/>
            <person name="Wang H."/>
            <person name="Wang A."/>
            <person name="Jiang F."/>
            <person name="Liu H."/>
            <person name="Zhao H."/>
            <person name="Xu D."/>
            <person name="Zhang Y."/>
        </authorList>
    </citation>
    <scope>NUCLEOTIDE SEQUENCE [LARGE SCALE GENOMIC DNA]</scope>
    <source>
        <strain evidence="2">cv. Niubang</strain>
    </source>
</reference>
<proteinExistence type="predicted"/>
<keyword evidence="2" id="KW-1185">Reference proteome</keyword>
<sequence>MATRHRKSRTSRMDAAIDAMAPFGFTEEVVVAKMRQLLKEYGGQNGYVFIELDAYSVLLEALLADQEKGNCERKNQEQIAYGETSKASEMVEGEKVEAGHAISPAAGFIDIPVCSSSPLSVPPPPPPPPEPPILDAVLPLPPLPPPPVTDAALRPPENAQPRRRKPCHGWISDDNEEWHFIRLQSSINQTISLPETPPTQPGLTGARKNRSKRRSRWDLMPEDM</sequence>
<name>A0ACB9DQ22_ARCLA</name>